<feature type="domain" description="Type I restriction modification DNA specificity" evidence="5">
    <location>
        <begin position="215"/>
        <end position="381"/>
    </location>
</feature>
<dbReference type="InterPro" id="IPR052021">
    <property type="entry name" value="Type-I_RS_S_subunit"/>
</dbReference>
<dbReference type="Proteomes" id="UP001500469">
    <property type="component" value="Unassembled WGS sequence"/>
</dbReference>
<sequence>MMSERFEIPKDWTNKRFDKISNVVRGGSPRPAGDPRYFNGTFMPWLTVASLTNIPDSQMEVTQTEGFLTEEGATQSRQLEKGTLILSNSGATLGVAKILGIHCCANDGIAAFINWNENEVDKFYACYFLNSKTKYFRDVVAPGNGQPNLNTDLIGIEHIHYPPLSEQKAIAKVLSTADAAIHTTQKLIAQKELRKKWLMQQLLTGKKRMKGLGGEWKKLGAGEIFKSITKKGFADEELLSATQDRGMIPRTMLEGRVTMPTTGTEGFKLVEIGDFVISLRSFQGGLEYSFYRGLVSPAYTVLKPTTDINEEFYKQYFKSYEFIGRLATAVIGIRDGKQISYDDFCIVKIPNPSIEEQTAIAHVLQAADKEISLLKAKAEKLREQKKGLMQVLLTGKVRLKINE</sequence>
<comment type="similarity">
    <text evidence="1">Belongs to the type-I restriction system S methylase family.</text>
</comment>
<keyword evidence="3" id="KW-0238">DNA-binding</keyword>
<dbReference type="InterPro" id="IPR000055">
    <property type="entry name" value="Restrct_endonuc_typeI_TRD"/>
</dbReference>
<protein>
    <recommendedName>
        <fullName evidence="5">Type I restriction modification DNA specificity domain-containing protein</fullName>
    </recommendedName>
</protein>
<keyword evidence="2" id="KW-0680">Restriction system</keyword>
<reference evidence="7" key="1">
    <citation type="journal article" date="2019" name="Int. J. Syst. Evol. Microbiol.">
        <title>The Global Catalogue of Microorganisms (GCM) 10K type strain sequencing project: providing services to taxonomists for standard genome sequencing and annotation.</title>
        <authorList>
            <consortium name="The Broad Institute Genomics Platform"/>
            <consortium name="The Broad Institute Genome Sequencing Center for Infectious Disease"/>
            <person name="Wu L."/>
            <person name="Ma J."/>
        </authorList>
    </citation>
    <scope>NUCLEOTIDE SEQUENCE [LARGE SCALE GENOMIC DNA]</scope>
    <source>
        <strain evidence="7">JCM 16112</strain>
    </source>
</reference>
<dbReference type="Gene3D" id="1.10.287.1120">
    <property type="entry name" value="Bipartite methylase S protein"/>
    <property type="match status" value="1"/>
</dbReference>
<dbReference type="EMBL" id="BAAAFI010000004">
    <property type="protein sequence ID" value="GAA0878170.1"/>
    <property type="molecule type" value="Genomic_DNA"/>
</dbReference>
<organism evidence="6 7">
    <name type="scientific">Algoriphagus jejuensis</name>
    <dbReference type="NCBI Taxonomy" id="419934"/>
    <lineage>
        <taxon>Bacteria</taxon>
        <taxon>Pseudomonadati</taxon>
        <taxon>Bacteroidota</taxon>
        <taxon>Cytophagia</taxon>
        <taxon>Cytophagales</taxon>
        <taxon>Cyclobacteriaceae</taxon>
        <taxon>Algoriphagus</taxon>
    </lineage>
</organism>
<keyword evidence="4" id="KW-0175">Coiled coil</keyword>
<evidence type="ECO:0000256" key="4">
    <source>
        <dbReference type="SAM" id="Coils"/>
    </source>
</evidence>
<name>A0ABP3Y9M5_9BACT</name>
<dbReference type="PANTHER" id="PTHR30408">
    <property type="entry name" value="TYPE-1 RESTRICTION ENZYME ECOKI SPECIFICITY PROTEIN"/>
    <property type="match status" value="1"/>
</dbReference>
<evidence type="ECO:0000256" key="2">
    <source>
        <dbReference type="ARBA" id="ARBA00022747"/>
    </source>
</evidence>
<comment type="caution">
    <text evidence="6">The sequence shown here is derived from an EMBL/GenBank/DDBJ whole genome shotgun (WGS) entry which is preliminary data.</text>
</comment>
<dbReference type="SUPFAM" id="SSF116734">
    <property type="entry name" value="DNA methylase specificity domain"/>
    <property type="match status" value="2"/>
</dbReference>
<evidence type="ECO:0000313" key="7">
    <source>
        <dbReference type="Proteomes" id="UP001500469"/>
    </source>
</evidence>
<dbReference type="Gene3D" id="3.90.220.20">
    <property type="entry name" value="DNA methylase specificity domains"/>
    <property type="match status" value="2"/>
</dbReference>
<keyword evidence="7" id="KW-1185">Reference proteome</keyword>
<evidence type="ECO:0000313" key="6">
    <source>
        <dbReference type="EMBL" id="GAA0878170.1"/>
    </source>
</evidence>
<accession>A0ABP3Y9M5</accession>
<evidence type="ECO:0000256" key="1">
    <source>
        <dbReference type="ARBA" id="ARBA00010923"/>
    </source>
</evidence>
<gene>
    <name evidence="6" type="ORF">GCM10009119_11380</name>
</gene>
<evidence type="ECO:0000259" key="5">
    <source>
        <dbReference type="Pfam" id="PF01420"/>
    </source>
</evidence>
<dbReference type="Pfam" id="PF01420">
    <property type="entry name" value="Methylase_S"/>
    <property type="match status" value="2"/>
</dbReference>
<evidence type="ECO:0000256" key="3">
    <source>
        <dbReference type="ARBA" id="ARBA00023125"/>
    </source>
</evidence>
<proteinExistence type="inferred from homology"/>
<dbReference type="PANTHER" id="PTHR30408:SF12">
    <property type="entry name" value="TYPE I RESTRICTION ENZYME MJAVIII SPECIFICITY SUBUNIT"/>
    <property type="match status" value="1"/>
</dbReference>
<dbReference type="InterPro" id="IPR044946">
    <property type="entry name" value="Restrct_endonuc_typeI_TRD_sf"/>
</dbReference>
<dbReference type="CDD" id="cd17283">
    <property type="entry name" value="RMtype1_S_Hpy180ORF7835P_TRD2-CR2_like"/>
    <property type="match status" value="1"/>
</dbReference>
<feature type="coiled-coil region" evidence="4">
    <location>
        <begin position="364"/>
        <end position="391"/>
    </location>
</feature>
<feature type="domain" description="Type I restriction modification DNA specificity" evidence="5">
    <location>
        <begin position="9"/>
        <end position="189"/>
    </location>
</feature>